<sequence length="486" mass="52080">MTKIIKEGLTFDDVLLIPQASNVIPSEVILKTKLTKEITLNVPILSAAMDTVTESNLAIALARVGGIGFIHKNMTIDRQAEEVHKVKRSESGMITNPITLNVNSILQDADDLMKKYRISGLPVINDKNELLGIITNRDLKYREDLSLKVTDVMTKENLITANPNITFEEAKKILLENRIEKLPIVEGKILKGLITIKDIDNIVNYPNACKDKKGRLRVGAAVGIGTDTLKRVTALVEAGVDIITVDSAHGHSKGVLEKIKEIRQKFPNLQIIGGNIVTKEAAQALVEAGCNAVKVGIGPGSICTTRVVAGVGMPQLSAVMEVSEYCNPLGIGVIADGGIKLSGDIVKAIAAGADCVMLGGLLAGTKEAPGEEILYNGRSYKSYVGMGSLIAMKRGSKDRYFQLEAATDKLVPEGIESMVPAKGKLKDTVFQLCGGLRAGMGYCGSKTIQELKENGVFVKITNAGLKESHPHDVIITKEAPNYSGAN</sequence>
<evidence type="ECO:0000256" key="7">
    <source>
        <dbReference type="ARBA" id="ARBA00023002"/>
    </source>
</evidence>
<organism evidence="16 17">
    <name type="scientific">Sneathia sanguinegens</name>
    <dbReference type="NCBI Taxonomy" id="40543"/>
    <lineage>
        <taxon>Bacteria</taxon>
        <taxon>Fusobacteriati</taxon>
        <taxon>Fusobacteriota</taxon>
        <taxon>Fusobacteriia</taxon>
        <taxon>Fusobacteriales</taxon>
        <taxon>Leptotrichiaceae</taxon>
        <taxon>Sneathia</taxon>
    </lineage>
</organism>
<evidence type="ECO:0000256" key="3">
    <source>
        <dbReference type="ARBA" id="ARBA00022723"/>
    </source>
</evidence>
<evidence type="ECO:0000256" key="1">
    <source>
        <dbReference type="ARBA" id="ARBA00001958"/>
    </source>
</evidence>
<dbReference type="CDD" id="cd04601">
    <property type="entry name" value="CBS_pair_IMPDH"/>
    <property type="match status" value="1"/>
</dbReference>
<dbReference type="EMBL" id="JASSPP010000002">
    <property type="protein sequence ID" value="MDK9580254.1"/>
    <property type="molecule type" value="Genomic_DNA"/>
</dbReference>
<feature type="binding site" description="in other chain" evidence="11">
    <location>
        <position position="300"/>
    </location>
    <ligand>
        <name>K(+)</name>
        <dbReference type="ChEBI" id="CHEBI:29103"/>
        <note>ligand shared between two tetrameric partners</note>
    </ligand>
</feature>
<feature type="binding site" description="in other chain" evidence="11">
    <location>
        <position position="298"/>
    </location>
    <ligand>
        <name>K(+)</name>
        <dbReference type="ChEBI" id="CHEBI:29103"/>
        <note>ligand shared between two tetrameric partners</note>
    </ligand>
</feature>
<evidence type="ECO:0000259" key="15">
    <source>
        <dbReference type="PROSITE" id="PS51371"/>
    </source>
</evidence>
<dbReference type="InterPro" id="IPR013785">
    <property type="entry name" value="Aldolase_TIM"/>
</dbReference>
<keyword evidence="3 11" id="KW-0479">Metal-binding</keyword>
<dbReference type="PANTHER" id="PTHR11911">
    <property type="entry name" value="INOSINE-5-MONOPHOSPHATE DEHYDROGENASE RELATED"/>
    <property type="match status" value="1"/>
</dbReference>
<keyword evidence="8 11" id="KW-0520">NAD</keyword>
<dbReference type="SMART" id="SM00116">
    <property type="entry name" value="CBS"/>
    <property type="match status" value="2"/>
</dbReference>
<feature type="domain" description="CBS" evidence="15">
    <location>
        <begin position="93"/>
        <end position="149"/>
    </location>
</feature>
<keyword evidence="9 12" id="KW-0129">CBS domain</keyword>
<keyword evidence="6 11" id="KW-0630">Potassium</keyword>
<comment type="pathway">
    <text evidence="11 14">Purine metabolism; XMP biosynthesis via de novo pathway; XMP from IMP: step 1/1.</text>
</comment>
<dbReference type="HAMAP" id="MF_01964">
    <property type="entry name" value="IMPDH"/>
    <property type="match status" value="1"/>
</dbReference>
<dbReference type="InterPro" id="IPR046342">
    <property type="entry name" value="CBS_dom_sf"/>
</dbReference>
<dbReference type="InterPro" id="IPR000644">
    <property type="entry name" value="CBS_dom"/>
</dbReference>
<evidence type="ECO:0000256" key="10">
    <source>
        <dbReference type="ARBA" id="ARBA00048028"/>
    </source>
</evidence>
<feature type="binding site" evidence="11">
    <location>
        <position position="301"/>
    </location>
    <ligand>
        <name>IMP</name>
        <dbReference type="ChEBI" id="CHEBI:58053"/>
    </ligand>
</feature>
<dbReference type="Pfam" id="PF00478">
    <property type="entry name" value="IMPDH"/>
    <property type="match status" value="1"/>
</dbReference>
<evidence type="ECO:0000256" key="14">
    <source>
        <dbReference type="RuleBase" id="RU003928"/>
    </source>
</evidence>
<evidence type="ECO:0000256" key="6">
    <source>
        <dbReference type="ARBA" id="ARBA00022958"/>
    </source>
</evidence>
<dbReference type="PROSITE" id="PS51371">
    <property type="entry name" value="CBS"/>
    <property type="match status" value="2"/>
</dbReference>
<accession>A0ABT7HJE4</accession>
<dbReference type="PIRSF" id="PIRSF000130">
    <property type="entry name" value="IMPDH"/>
    <property type="match status" value="1"/>
</dbReference>
<dbReference type="Pfam" id="PF00571">
    <property type="entry name" value="CBS"/>
    <property type="match status" value="2"/>
</dbReference>
<evidence type="ECO:0000256" key="2">
    <source>
        <dbReference type="ARBA" id="ARBA00005502"/>
    </source>
</evidence>
<comment type="catalytic activity">
    <reaction evidence="10 11 14">
        <text>IMP + NAD(+) + H2O = XMP + NADH + H(+)</text>
        <dbReference type="Rhea" id="RHEA:11708"/>
        <dbReference type="ChEBI" id="CHEBI:15377"/>
        <dbReference type="ChEBI" id="CHEBI:15378"/>
        <dbReference type="ChEBI" id="CHEBI:57464"/>
        <dbReference type="ChEBI" id="CHEBI:57540"/>
        <dbReference type="ChEBI" id="CHEBI:57945"/>
        <dbReference type="ChEBI" id="CHEBI:58053"/>
        <dbReference type="EC" id="1.1.1.205"/>
    </reaction>
</comment>
<protein>
    <recommendedName>
        <fullName evidence="11 14">Inosine-5'-monophosphate dehydrogenase</fullName>
        <shortName evidence="11">IMP dehydrogenase</shortName>
        <shortName evidence="11">IMPD</shortName>
        <shortName evidence="11">IMPDH</shortName>
        <ecNumber evidence="11 14">1.1.1.205</ecNumber>
    </recommendedName>
</protein>
<dbReference type="SUPFAM" id="SSF51412">
    <property type="entry name" value="Inosine monophosphate dehydrogenase (IMPDH)"/>
    <property type="match status" value="1"/>
</dbReference>
<feature type="active site" description="Thioimidate intermediate" evidence="11">
    <location>
        <position position="303"/>
    </location>
</feature>
<evidence type="ECO:0000256" key="8">
    <source>
        <dbReference type="ARBA" id="ARBA00023027"/>
    </source>
</evidence>
<evidence type="ECO:0000256" key="13">
    <source>
        <dbReference type="RuleBase" id="RU003927"/>
    </source>
</evidence>
<name>A0ABT7HJE4_9FUSO</name>
<feature type="binding site" evidence="11">
    <location>
        <position position="246"/>
    </location>
    <ligand>
        <name>NAD(+)</name>
        <dbReference type="ChEBI" id="CHEBI:57540"/>
    </ligand>
</feature>
<dbReference type="NCBIfam" id="TIGR01302">
    <property type="entry name" value="IMP_dehydrog"/>
    <property type="match status" value="1"/>
</dbReference>
<dbReference type="SMART" id="SM01240">
    <property type="entry name" value="IMPDH"/>
    <property type="match status" value="1"/>
</dbReference>
<feature type="domain" description="CBS" evidence="15">
    <location>
        <begin position="153"/>
        <end position="209"/>
    </location>
</feature>
<evidence type="ECO:0000256" key="4">
    <source>
        <dbReference type="ARBA" id="ARBA00022749"/>
    </source>
</evidence>
<feature type="binding site" evidence="11">
    <location>
        <begin position="336"/>
        <end position="338"/>
    </location>
    <ligand>
        <name>IMP</name>
        <dbReference type="ChEBI" id="CHEBI:58053"/>
    </ligand>
</feature>
<dbReference type="Proteomes" id="UP001225134">
    <property type="component" value="Unassembled WGS sequence"/>
</dbReference>
<gene>
    <name evidence="11 16" type="primary">guaB</name>
    <name evidence="16" type="ORF">QQA45_01810</name>
</gene>
<dbReference type="InterPro" id="IPR001093">
    <property type="entry name" value="IMP_DH_GMPRt"/>
</dbReference>
<feature type="binding site" description="in other chain" evidence="11">
    <location>
        <position position="303"/>
    </location>
    <ligand>
        <name>K(+)</name>
        <dbReference type="ChEBI" id="CHEBI:29103"/>
        <note>ligand shared between two tetrameric partners</note>
    </ligand>
</feature>
<evidence type="ECO:0000256" key="12">
    <source>
        <dbReference type="PROSITE-ProRule" id="PRU00703"/>
    </source>
</evidence>
<feature type="binding site" evidence="11">
    <location>
        <position position="467"/>
    </location>
    <ligand>
        <name>K(+)</name>
        <dbReference type="ChEBI" id="CHEBI:29103"/>
        <note>ligand shared between two tetrameric partners</note>
    </ligand>
</feature>
<comment type="caution">
    <text evidence="16">The sequence shown here is derived from an EMBL/GenBank/DDBJ whole genome shotgun (WGS) entry which is preliminary data.</text>
</comment>
<evidence type="ECO:0000313" key="16">
    <source>
        <dbReference type="EMBL" id="MDK9580254.1"/>
    </source>
</evidence>
<feature type="binding site" evidence="11">
    <location>
        <position position="468"/>
    </location>
    <ligand>
        <name>K(+)</name>
        <dbReference type="ChEBI" id="CHEBI:29103"/>
        <note>ligand shared between two tetrameric partners</note>
    </ligand>
</feature>
<evidence type="ECO:0000256" key="9">
    <source>
        <dbReference type="ARBA" id="ARBA00023122"/>
    </source>
</evidence>
<comment type="activity regulation">
    <text evidence="11">Mycophenolic acid (MPA) is a non-competitive inhibitor that prevents formation of the closed enzyme conformation by binding to the same site as the amobile flap. In contrast, mizoribine monophosphate (MZP) is a competitive inhibitor that induces the closed conformation. MPA is a potent inhibitor of mammalian IMPDHs but a poor inhibitor of the bacterial enzymes. MZP is a more potent inhibitor of bacterial IMPDH.</text>
</comment>
<dbReference type="SUPFAM" id="SSF54631">
    <property type="entry name" value="CBS-domain pair"/>
    <property type="match status" value="1"/>
</dbReference>
<keyword evidence="5 11" id="KW-0658">Purine biosynthesis</keyword>
<comment type="cofactor">
    <cofactor evidence="1 11">
        <name>K(+)</name>
        <dbReference type="ChEBI" id="CHEBI:29103"/>
    </cofactor>
</comment>
<evidence type="ECO:0000256" key="5">
    <source>
        <dbReference type="ARBA" id="ARBA00022755"/>
    </source>
</evidence>
<comment type="subunit">
    <text evidence="11">Homotetramer.</text>
</comment>
<feature type="active site" description="Proton acceptor" evidence="11">
    <location>
        <position position="399"/>
    </location>
</feature>
<dbReference type="EC" id="1.1.1.205" evidence="11 14"/>
<feature type="binding site" evidence="11">
    <location>
        <begin position="383"/>
        <end position="387"/>
    </location>
    <ligand>
        <name>IMP</name>
        <dbReference type="ChEBI" id="CHEBI:58053"/>
    </ligand>
</feature>
<reference evidence="16 17" key="1">
    <citation type="submission" date="2023-06" db="EMBL/GenBank/DDBJ databases">
        <title>Antibody response to the Sneathia vaginalis cytopathogenic toxin A during pregnancy.</title>
        <authorList>
            <person name="Mccoy Z.T."/>
            <person name="Serrano M.G."/>
            <person name="Spaine K."/>
            <person name="Edwards D.J."/>
            <person name="Buck G.A."/>
            <person name="Jefferson K."/>
        </authorList>
    </citation>
    <scope>NUCLEOTIDE SEQUENCE [LARGE SCALE GENOMIC DNA]</scope>
    <source>
        <strain evidence="16 17">CCUG 42621</strain>
    </source>
</reference>
<feature type="binding site" evidence="11">
    <location>
        <position position="469"/>
    </location>
    <ligand>
        <name>K(+)</name>
        <dbReference type="ChEBI" id="CHEBI:29103"/>
        <note>ligand shared between two tetrameric partners</note>
    </ligand>
</feature>
<dbReference type="RefSeq" id="WP_285152631.1">
    <property type="nucleotide sequence ID" value="NZ_JASSPP010000002.1"/>
</dbReference>
<dbReference type="Gene3D" id="3.20.20.70">
    <property type="entry name" value="Aldolase class I"/>
    <property type="match status" value="1"/>
</dbReference>
<feature type="binding site" evidence="11">
    <location>
        <begin position="296"/>
        <end position="298"/>
    </location>
    <ligand>
        <name>NAD(+)</name>
        <dbReference type="ChEBI" id="CHEBI:57540"/>
    </ligand>
</feature>
<keyword evidence="7 11" id="KW-0560">Oxidoreductase</keyword>
<dbReference type="PROSITE" id="PS00487">
    <property type="entry name" value="IMP_DH_GMP_RED"/>
    <property type="match status" value="1"/>
</dbReference>
<evidence type="ECO:0000256" key="11">
    <source>
        <dbReference type="HAMAP-Rule" id="MF_01964"/>
    </source>
</evidence>
<dbReference type="InterPro" id="IPR015875">
    <property type="entry name" value="IMP_DH/GMP_Rdtase_CS"/>
</dbReference>
<feature type="binding site" evidence="11">
    <location>
        <begin position="359"/>
        <end position="360"/>
    </location>
    <ligand>
        <name>IMP</name>
        <dbReference type="ChEBI" id="CHEBI:58053"/>
    </ligand>
</feature>
<feature type="binding site" evidence="11">
    <location>
        <position position="413"/>
    </location>
    <ligand>
        <name>IMP</name>
        <dbReference type="ChEBI" id="CHEBI:58053"/>
    </ligand>
</feature>
<evidence type="ECO:0000313" key="17">
    <source>
        <dbReference type="Proteomes" id="UP001225134"/>
    </source>
</evidence>
<comment type="function">
    <text evidence="11">Catalyzes the conversion of inosine 5'-phosphate (IMP) to xanthosine 5'-phosphate (XMP), the first committed and rate-limiting step in the de novo synthesis of guanine nucleotides, and therefore plays an important role in the regulation of cell growth.</text>
</comment>
<dbReference type="GO" id="GO:0003938">
    <property type="term" value="F:IMP dehydrogenase activity"/>
    <property type="evidence" value="ECO:0007669"/>
    <property type="project" value="UniProtKB-EC"/>
</dbReference>
<comment type="similarity">
    <text evidence="2 11 13">Belongs to the IMPDH/GMPR family.</text>
</comment>
<keyword evidence="17" id="KW-1185">Reference proteome</keyword>
<proteinExistence type="inferred from homology"/>
<comment type="caution">
    <text evidence="11">Lacks conserved residue(s) required for the propagation of feature annotation.</text>
</comment>
<dbReference type="InterPro" id="IPR005990">
    <property type="entry name" value="IMP_DH"/>
</dbReference>
<dbReference type="CDD" id="cd00381">
    <property type="entry name" value="IMPDH"/>
    <property type="match status" value="1"/>
</dbReference>
<keyword evidence="4 11" id="KW-0332">GMP biosynthesis</keyword>
<dbReference type="PANTHER" id="PTHR11911:SF111">
    <property type="entry name" value="INOSINE-5'-MONOPHOSPHATE DEHYDROGENASE"/>
    <property type="match status" value="1"/>
</dbReference>